<keyword evidence="2" id="KW-0732">Signal</keyword>
<accession>A0ABS8XCK6</accession>
<dbReference type="Proteomes" id="UP001201463">
    <property type="component" value="Unassembled WGS sequence"/>
</dbReference>
<dbReference type="InterPro" id="IPR038673">
    <property type="entry name" value="OprB_sf"/>
</dbReference>
<dbReference type="InterPro" id="IPR007049">
    <property type="entry name" value="Carb-sel_porin_OprB"/>
</dbReference>
<feature type="signal peptide" evidence="2">
    <location>
        <begin position="1"/>
        <end position="22"/>
    </location>
</feature>
<keyword evidence="4" id="KW-1185">Reference proteome</keyword>
<sequence>MTRPFRHLLLAALALPALAARAGDGMADPWNLHGQFTVVAQRHGRFTSPYEGPNSLKAVEGLKTTMDATAFVGLRLWTGAELYLNPEFDRGFGLSDTLGVAGFPSGEAYKVGHHSAYGRLQRAFARQVIALAADEGEAQADAANQLAGPRPADRLTVTVGKFSVVDLFDTNRYAHDPRADFLNWSVIDAGAFDYAADSWGYSLGAAAEWSQGDWTGRVGFFALSREPNGTRLDRSFGQHQAVGELEHGHEIAGHPGKLRLLAFSSRARMGRYDEALEPGLPADTARVRRRAGKQGFAVNAEQELAADLGAFLRYSRNDGRTEAFDFTDIHRALSLGLSLRGAAWSQPGHTLGLALASNSLSAPARRYFAAGGLGILVGDGRLDRYAGEQIAEAYYAMDIAPGLGATLDLQRLRNPGYNADRGPAIVVGARLHAEF</sequence>
<name>A0ABS8XCK6_9BURK</name>
<dbReference type="EMBL" id="JAJTWT010000002">
    <property type="protein sequence ID" value="MCE4536551.1"/>
    <property type="molecule type" value="Genomic_DNA"/>
</dbReference>
<feature type="chain" id="PRO_5045009753" evidence="2">
    <location>
        <begin position="23"/>
        <end position="435"/>
    </location>
</feature>
<comment type="caution">
    <text evidence="3">The sequence shown here is derived from an EMBL/GenBank/DDBJ whole genome shotgun (WGS) entry which is preliminary data.</text>
</comment>
<comment type="similarity">
    <text evidence="1 2">Belongs to the OprB family.</text>
</comment>
<proteinExistence type="inferred from homology"/>
<protein>
    <submittedName>
        <fullName evidence="3">Carbohydrate porin</fullName>
    </submittedName>
</protein>
<gene>
    <name evidence="3" type="ORF">LXT12_04705</name>
</gene>
<evidence type="ECO:0000256" key="2">
    <source>
        <dbReference type="RuleBase" id="RU363072"/>
    </source>
</evidence>
<dbReference type="Gene3D" id="2.40.160.180">
    <property type="entry name" value="Carbohydrate-selective porin OprB"/>
    <property type="match status" value="1"/>
</dbReference>
<evidence type="ECO:0000313" key="3">
    <source>
        <dbReference type="EMBL" id="MCE4536551.1"/>
    </source>
</evidence>
<organism evidence="3 4">
    <name type="scientific">Pelomonas caseinilytica</name>
    <dbReference type="NCBI Taxonomy" id="2906763"/>
    <lineage>
        <taxon>Bacteria</taxon>
        <taxon>Pseudomonadati</taxon>
        <taxon>Pseudomonadota</taxon>
        <taxon>Betaproteobacteria</taxon>
        <taxon>Burkholderiales</taxon>
        <taxon>Sphaerotilaceae</taxon>
        <taxon>Roseateles</taxon>
    </lineage>
</organism>
<reference evidence="3 4" key="1">
    <citation type="submission" date="2021-12" db="EMBL/GenBank/DDBJ databases">
        <title>Genome seq of p7.</title>
        <authorList>
            <person name="Seo T."/>
        </authorList>
    </citation>
    <scope>NUCLEOTIDE SEQUENCE [LARGE SCALE GENOMIC DNA]</scope>
    <source>
        <strain evidence="3 4">P7</strain>
    </source>
</reference>
<evidence type="ECO:0000313" key="4">
    <source>
        <dbReference type="Proteomes" id="UP001201463"/>
    </source>
</evidence>
<evidence type="ECO:0000256" key="1">
    <source>
        <dbReference type="ARBA" id="ARBA00008769"/>
    </source>
</evidence>
<dbReference type="RefSeq" id="WP_233389982.1">
    <property type="nucleotide sequence ID" value="NZ_JAJTWT010000002.1"/>
</dbReference>
<dbReference type="Pfam" id="PF04966">
    <property type="entry name" value="OprB"/>
    <property type="match status" value="1"/>
</dbReference>